<dbReference type="Gene3D" id="3.90.1150.10">
    <property type="entry name" value="Aspartate Aminotransferase, domain 1"/>
    <property type="match status" value="1"/>
</dbReference>
<gene>
    <name evidence="1" type="ORF">S01H1_32077</name>
</gene>
<dbReference type="InterPro" id="IPR000653">
    <property type="entry name" value="DegT/StrS_aminotransferase"/>
</dbReference>
<dbReference type="NCBIfam" id="TIGR01443">
    <property type="entry name" value="intein_Cterm"/>
    <property type="match status" value="1"/>
</dbReference>
<dbReference type="AlphaFoldDB" id="X0U7J1"/>
<organism evidence="1">
    <name type="scientific">marine sediment metagenome</name>
    <dbReference type="NCBI Taxonomy" id="412755"/>
    <lineage>
        <taxon>unclassified sequences</taxon>
        <taxon>metagenomes</taxon>
        <taxon>ecological metagenomes</taxon>
    </lineage>
</organism>
<comment type="caution">
    <text evidence="1">The sequence shown here is derived from an EMBL/GenBank/DDBJ whole genome shotgun (WGS) entry which is preliminary data.</text>
</comment>
<dbReference type="GO" id="GO:0000271">
    <property type="term" value="P:polysaccharide biosynthetic process"/>
    <property type="evidence" value="ECO:0007669"/>
    <property type="project" value="TreeGrafter"/>
</dbReference>
<dbReference type="GO" id="GO:0008483">
    <property type="term" value="F:transaminase activity"/>
    <property type="evidence" value="ECO:0007669"/>
    <property type="project" value="TreeGrafter"/>
</dbReference>
<sequence length="244" mass="27707">YCDYPIIKSIEKYNKKEKFIYDLSVEGENFFAGNAPLLIHNTFISTANAIVICGAKPVFVDIKDNLLIDEDLIEKSITKKTKAIIPVHLFGKICNMDKIMEIAKKHNLKVVEDSAQCIKPGIIQGDIACFSFYRTKNFSCFEGGAVTTNDSNLLKRMRLYSDQGQESKHHHTVIGYNYRMSDLNAVMINHQIKYHFIGGDSELGRFGTKDGHYPIPVYEQPIYKKLGITGNCPNTERICKDIKK</sequence>
<dbReference type="InterPro" id="IPR015424">
    <property type="entry name" value="PyrdxlP-dep_Trfase"/>
</dbReference>
<evidence type="ECO:0000313" key="1">
    <source>
        <dbReference type="EMBL" id="GAF95311.1"/>
    </source>
</evidence>
<dbReference type="GO" id="GO:0030170">
    <property type="term" value="F:pyridoxal phosphate binding"/>
    <property type="evidence" value="ECO:0007669"/>
    <property type="project" value="TreeGrafter"/>
</dbReference>
<reference evidence="1" key="1">
    <citation type="journal article" date="2014" name="Front. Microbiol.">
        <title>High frequency of phylogenetically diverse reductive dehalogenase-homologous genes in deep subseafloor sedimentary metagenomes.</title>
        <authorList>
            <person name="Kawai M."/>
            <person name="Futagami T."/>
            <person name="Toyoda A."/>
            <person name="Takaki Y."/>
            <person name="Nishi S."/>
            <person name="Hori S."/>
            <person name="Arai W."/>
            <person name="Tsubouchi T."/>
            <person name="Morono Y."/>
            <person name="Uchiyama I."/>
            <person name="Ito T."/>
            <person name="Fujiyama A."/>
            <person name="Inagaki F."/>
            <person name="Takami H."/>
        </authorList>
    </citation>
    <scope>NUCLEOTIDE SEQUENCE</scope>
    <source>
        <strain evidence="1">Expedition CK06-06</strain>
    </source>
</reference>
<dbReference type="PANTHER" id="PTHR30244:SF34">
    <property type="entry name" value="DTDP-4-AMINO-4,6-DIDEOXYGALACTOSE TRANSAMINASE"/>
    <property type="match status" value="1"/>
</dbReference>
<dbReference type="InterPro" id="IPR015422">
    <property type="entry name" value="PyrdxlP-dep_Trfase_small"/>
</dbReference>
<dbReference type="Gene3D" id="3.40.640.10">
    <property type="entry name" value="Type I PLP-dependent aspartate aminotransferase-like (Major domain)"/>
    <property type="match status" value="1"/>
</dbReference>
<dbReference type="InterPro" id="IPR030934">
    <property type="entry name" value="Intein_C"/>
</dbReference>
<dbReference type="InterPro" id="IPR015421">
    <property type="entry name" value="PyrdxlP-dep_Trfase_major"/>
</dbReference>
<dbReference type="SUPFAM" id="SSF53383">
    <property type="entry name" value="PLP-dependent transferases"/>
    <property type="match status" value="1"/>
</dbReference>
<dbReference type="Pfam" id="PF01041">
    <property type="entry name" value="DegT_DnrJ_EryC1"/>
    <property type="match status" value="1"/>
</dbReference>
<dbReference type="PROSITE" id="PS50818">
    <property type="entry name" value="INTEIN_C_TER"/>
    <property type="match status" value="1"/>
</dbReference>
<dbReference type="EMBL" id="BARS01019837">
    <property type="protein sequence ID" value="GAF95311.1"/>
    <property type="molecule type" value="Genomic_DNA"/>
</dbReference>
<accession>X0U7J1</accession>
<dbReference type="PANTHER" id="PTHR30244">
    <property type="entry name" value="TRANSAMINASE"/>
    <property type="match status" value="1"/>
</dbReference>
<feature type="non-terminal residue" evidence="1">
    <location>
        <position position="1"/>
    </location>
</feature>
<proteinExistence type="predicted"/>
<name>X0U7J1_9ZZZZ</name>
<protein>
    <submittedName>
        <fullName evidence="1">Uncharacterized protein</fullName>
    </submittedName>
</protein>